<dbReference type="Gene3D" id="2.10.110.10">
    <property type="entry name" value="Cysteine Rich Protein"/>
    <property type="match status" value="2"/>
</dbReference>
<dbReference type="GO" id="GO:0046872">
    <property type="term" value="F:metal ion binding"/>
    <property type="evidence" value="ECO:0007669"/>
    <property type="project" value="UniProtKB-KW"/>
</dbReference>
<feature type="transmembrane region" description="Helical" evidence="10">
    <location>
        <begin position="282"/>
        <end position="299"/>
    </location>
</feature>
<name>A0ABD2QD27_9PLAT</name>
<feature type="transmembrane region" description="Helical" evidence="10">
    <location>
        <begin position="148"/>
        <end position="169"/>
    </location>
</feature>
<evidence type="ECO:0000256" key="3">
    <source>
        <dbReference type="ARBA" id="ARBA00022723"/>
    </source>
</evidence>
<dbReference type="PROSITE" id="PS50023">
    <property type="entry name" value="LIM_DOMAIN_2"/>
    <property type="match status" value="2"/>
</dbReference>
<keyword evidence="4" id="KW-0677">Repeat</keyword>
<dbReference type="InterPro" id="IPR005829">
    <property type="entry name" value="Sugar_transporter_CS"/>
</dbReference>
<dbReference type="InterPro" id="IPR036259">
    <property type="entry name" value="MFS_trans_sf"/>
</dbReference>
<dbReference type="EMBL" id="JBJKFK010000403">
    <property type="protein sequence ID" value="KAL3317293.1"/>
    <property type="molecule type" value="Genomic_DNA"/>
</dbReference>
<dbReference type="PROSITE" id="PS00216">
    <property type="entry name" value="SUGAR_TRANSPORT_1"/>
    <property type="match status" value="1"/>
</dbReference>
<evidence type="ECO:0000256" key="5">
    <source>
        <dbReference type="ARBA" id="ARBA00022833"/>
    </source>
</evidence>
<reference evidence="13 14" key="1">
    <citation type="submission" date="2024-11" db="EMBL/GenBank/DDBJ databases">
        <title>Adaptive evolution of stress response genes in parasites aligns with host niche diversity.</title>
        <authorList>
            <person name="Hahn C."/>
            <person name="Resl P."/>
        </authorList>
    </citation>
    <scope>NUCLEOTIDE SEQUENCE [LARGE SCALE GENOMIC DNA]</scope>
    <source>
        <strain evidence="13">EGGRZ-B1_66</strain>
        <tissue evidence="13">Body</tissue>
    </source>
</reference>
<dbReference type="PANTHER" id="PTHR45787:SF1">
    <property type="entry name" value="LIM ZINC-BINDING DOMAIN-CONTAINING PROTEIN"/>
    <property type="match status" value="1"/>
</dbReference>
<dbReference type="GO" id="GO:0016020">
    <property type="term" value="C:membrane"/>
    <property type="evidence" value="ECO:0007669"/>
    <property type="project" value="UniProtKB-SubCell"/>
</dbReference>
<dbReference type="PROSITE" id="PS00478">
    <property type="entry name" value="LIM_DOMAIN_1"/>
    <property type="match status" value="2"/>
</dbReference>
<evidence type="ECO:0000259" key="11">
    <source>
        <dbReference type="PROSITE" id="PS50023"/>
    </source>
</evidence>
<feature type="domain" description="Major facilitator superfamily (MFS) profile" evidence="12">
    <location>
        <begin position="1"/>
        <end position="424"/>
    </location>
</feature>
<dbReference type="AlphaFoldDB" id="A0ABD2QD27"/>
<feature type="transmembrane region" description="Helical" evidence="10">
    <location>
        <begin position="311"/>
        <end position="330"/>
    </location>
</feature>
<evidence type="ECO:0000256" key="2">
    <source>
        <dbReference type="ARBA" id="ARBA00022692"/>
    </source>
</evidence>
<dbReference type="InterPro" id="IPR050945">
    <property type="entry name" value="LMO_RBTN_TF"/>
</dbReference>
<comment type="subcellular location">
    <subcellularLocation>
        <location evidence="1">Membrane</location>
        <topology evidence="1">Multi-pass membrane protein</topology>
    </subcellularLocation>
</comment>
<evidence type="ECO:0000313" key="13">
    <source>
        <dbReference type="EMBL" id="KAL3317293.1"/>
    </source>
</evidence>
<evidence type="ECO:0000256" key="6">
    <source>
        <dbReference type="ARBA" id="ARBA00022989"/>
    </source>
</evidence>
<feature type="domain" description="LIM zinc-binding" evidence="11">
    <location>
        <begin position="494"/>
        <end position="560"/>
    </location>
</feature>
<dbReference type="Proteomes" id="UP001626550">
    <property type="component" value="Unassembled WGS sequence"/>
</dbReference>
<organism evidence="13 14">
    <name type="scientific">Cichlidogyrus casuarinus</name>
    <dbReference type="NCBI Taxonomy" id="1844966"/>
    <lineage>
        <taxon>Eukaryota</taxon>
        <taxon>Metazoa</taxon>
        <taxon>Spiralia</taxon>
        <taxon>Lophotrochozoa</taxon>
        <taxon>Platyhelminthes</taxon>
        <taxon>Monogenea</taxon>
        <taxon>Monopisthocotylea</taxon>
        <taxon>Dactylogyridea</taxon>
        <taxon>Ancyrocephalidae</taxon>
        <taxon>Cichlidogyrus</taxon>
    </lineage>
</organism>
<evidence type="ECO:0000256" key="7">
    <source>
        <dbReference type="ARBA" id="ARBA00023038"/>
    </source>
</evidence>
<keyword evidence="7 9" id="KW-0440">LIM domain</keyword>
<sequence>MVQFLAKSITRYNYLSSSSEMLLGAFLSSVLSLTQFLFSPSVGAYSDKYGRRLVSLAMAILSFVCYLILMFFGQNLILFIVFRALQGVSRCNIALLTATVGDSQNQGDNDMMLVGIAYSLGFLFGPSISVAFGHMFHLKTGTLDIICWKVGFLCASVTLLGLVVLFFCLEETNTRASSDVSCYRSLNPSSFLAFSEFKSKTKSEFHARSDAAVQISWSREKRRLKLQVSARADRDQDIWTVKHHLQRLAVSYFVFMLLFSGYETNIAFITKQWFEYTNPEQGKMLLFLGLLMIMLQGFIMRRFKATNEGSLIFASMSSLGLALAIAFLFYQSHLMFYASLSLFAFTSAVFTPSFNGLASKLAGSNHRGLVLGTFRSLNALSRVMGPMLVAVTVACTNWYFALAFLSASSFIQAFHFYSFENDRDQSLAMTRCNRCEMEIREAFLLQADGKSWHEDCLRCTCCNVRLSEVSRWCYFKMRLPFCKNDYLRVFGQPGMCSLCCNTILAFELAMKITMADSSLAFHLGCFACQQCQFRFCVGDRFVICYNRILCENHFRLIQNNGSSFTRSLDN</sequence>
<feature type="domain" description="LIM zinc-binding" evidence="11">
    <location>
        <begin position="430"/>
        <end position="492"/>
    </location>
</feature>
<gene>
    <name evidence="13" type="primary">MFSD10</name>
    <name evidence="13" type="ORF">Ciccas_004046</name>
</gene>
<comment type="caution">
    <text evidence="13">The sequence shown here is derived from an EMBL/GenBank/DDBJ whole genome shotgun (WGS) entry which is preliminary data.</text>
</comment>
<evidence type="ECO:0000256" key="9">
    <source>
        <dbReference type="PROSITE-ProRule" id="PRU00125"/>
    </source>
</evidence>
<evidence type="ECO:0000259" key="12">
    <source>
        <dbReference type="PROSITE" id="PS50850"/>
    </source>
</evidence>
<protein>
    <submittedName>
        <fullName evidence="13">Major facilitator superfamily domain-containing protein 10</fullName>
    </submittedName>
</protein>
<keyword evidence="6 10" id="KW-1133">Transmembrane helix</keyword>
<feature type="transmembrane region" description="Helical" evidence="10">
    <location>
        <begin position="58"/>
        <end position="82"/>
    </location>
</feature>
<evidence type="ECO:0000256" key="10">
    <source>
        <dbReference type="SAM" id="Phobius"/>
    </source>
</evidence>
<accession>A0ABD2QD27</accession>
<dbReference type="Gene3D" id="1.20.1250.20">
    <property type="entry name" value="MFS general substrate transporter like domains"/>
    <property type="match status" value="1"/>
</dbReference>
<dbReference type="SUPFAM" id="SSF103473">
    <property type="entry name" value="MFS general substrate transporter"/>
    <property type="match status" value="1"/>
</dbReference>
<feature type="transmembrane region" description="Helical" evidence="10">
    <location>
        <begin position="249"/>
        <end position="270"/>
    </location>
</feature>
<feature type="transmembrane region" description="Helical" evidence="10">
    <location>
        <begin position="379"/>
        <end position="400"/>
    </location>
</feature>
<feature type="transmembrane region" description="Helical" evidence="10">
    <location>
        <begin position="113"/>
        <end position="136"/>
    </location>
</feature>
<proteinExistence type="predicted"/>
<evidence type="ECO:0000256" key="8">
    <source>
        <dbReference type="ARBA" id="ARBA00023136"/>
    </source>
</evidence>
<keyword evidence="8 10" id="KW-0472">Membrane</keyword>
<keyword evidence="3 9" id="KW-0479">Metal-binding</keyword>
<dbReference type="SUPFAM" id="SSF57716">
    <property type="entry name" value="Glucocorticoid receptor-like (DNA-binding domain)"/>
    <property type="match status" value="2"/>
</dbReference>
<dbReference type="SMART" id="SM00132">
    <property type="entry name" value="LIM"/>
    <property type="match status" value="2"/>
</dbReference>
<evidence type="ECO:0000256" key="1">
    <source>
        <dbReference type="ARBA" id="ARBA00004141"/>
    </source>
</evidence>
<dbReference type="PANTHER" id="PTHR45787">
    <property type="entry name" value="LD11652P"/>
    <property type="match status" value="1"/>
</dbReference>
<keyword evidence="14" id="KW-1185">Reference proteome</keyword>
<dbReference type="Pfam" id="PF07690">
    <property type="entry name" value="MFS_1"/>
    <property type="match status" value="1"/>
</dbReference>
<evidence type="ECO:0000256" key="4">
    <source>
        <dbReference type="ARBA" id="ARBA00022737"/>
    </source>
</evidence>
<feature type="transmembrane region" description="Helical" evidence="10">
    <location>
        <begin position="21"/>
        <end position="38"/>
    </location>
</feature>
<dbReference type="InterPro" id="IPR011701">
    <property type="entry name" value="MFS"/>
</dbReference>
<dbReference type="InterPro" id="IPR001781">
    <property type="entry name" value="Znf_LIM"/>
</dbReference>
<keyword evidence="5 9" id="KW-0862">Zinc</keyword>
<evidence type="ECO:0000313" key="14">
    <source>
        <dbReference type="Proteomes" id="UP001626550"/>
    </source>
</evidence>
<dbReference type="InterPro" id="IPR020846">
    <property type="entry name" value="MFS_dom"/>
</dbReference>
<keyword evidence="2 10" id="KW-0812">Transmembrane</keyword>
<dbReference type="PROSITE" id="PS50850">
    <property type="entry name" value="MFS"/>
    <property type="match status" value="1"/>
</dbReference>
<dbReference type="Pfam" id="PF00412">
    <property type="entry name" value="LIM"/>
    <property type="match status" value="1"/>
</dbReference>
<feature type="transmembrane region" description="Helical" evidence="10">
    <location>
        <begin position="336"/>
        <end position="358"/>
    </location>
</feature>